<feature type="non-terminal residue" evidence="1">
    <location>
        <position position="1"/>
    </location>
</feature>
<organism evidence="1">
    <name type="scientific">marine sediment metagenome</name>
    <dbReference type="NCBI Taxonomy" id="412755"/>
    <lineage>
        <taxon>unclassified sequences</taxon>
        <taxon>metagenomes</taxon>
        <taxon>ecological metagenomes</taxon>
    </lineage>
</organism>
<dbReference type="AlphaFoldDB" id="X0RJJ7"/>
<gene>
    <name evidence="1" type="ORF">S01H1_07430</name>
</gene>
<comment type="caution">
    <text evidence="1">The sequence shown here is derived from an EMBL/GenBank/DDBJ whole genome shotgun (WGS) entry which is preliminary data.</text>
</comment>
<protein>
    <submittedName>
        <fullName evidence="1">Uncharacterized protein</fullName>
    </submittedName>
</protein>
<dbReference type="EMBL" id="BARS01003833">
    <property type="protein sequence ID" value="GAF68948.1"/>
    <property type="molecule type" value="Genomic_DNA"/>
</dbReference>
<sequence length="174" mass="18053">ADKFTGEVVARFGWNWLSEGVQDSDKVEHNTRLASGFNWNQAEAAWKLGSVTLADAASVIYDLSNLTQTRFGDTQVIALIDVRGIIIKNETTGEGTLIVGDAGANEWSAMFGADGDAANVEPSSVFAISNELDGWDVDATNKNLKLTASGGECTYSIAIIGATSAGASGSGSGA</sequence>
<accession>X0RJJ7</accession>
<proteinExistence type="predicted"/>
<reference evidence="1" key="1">
    <citation type="journal article" date="2014" name="Front. Microbiol.">
        <title>High frequency of phylogenetically diverse reductive dehalogenase-homologous genes in deep subseafloor sedimentary metagenomes.</title>
        <authorList>
            <person name="Kawai M."/>
            <person name="Futagami T."/>
            <person name="Toyoda A."/>
            <person name="Takaki Y."/>
            <person name="Nishi S."/>
            <person name="Hori S."/>
            <person name="Arai W."/>
            <person name="Tsubouchi T."/>
            <person name="Morono Y."/>
            <person name="Uchiyama I."/>
            <person name="Ito T."/>
            <person name="Fujiyama A."/>
            <person name="Inagaki F."/>
            <person name="Takami H."/>
        </authorList>
    </citation>
    <scope>NUCLEOTIDE SEQUENCE</scope>
    <source>
        <strain evidence="1">Expedition CK06-06</strain>
    </source>
</reference>
<name>X0RJJ7_9ZZZZ</name>
<evidence type="ECO:0000313" key="1">
    <source>
        <dbReference type="EMBL" id="GAF68948.1"/>
    </source>
</evidence>